<feature type="chain" id="PRO_5017025368" description="Vacuolar-sorting protein SNF8" evidence="4">
    <location>
        <begin position="20"/>
        <end position="484"/>
    </location>
</feature>
<sequence length="484" mass="55397">MLLLYCVCVLLCNEAVTTSSDGWHTEEKDIVGKDGPCNLERHDARDLTEKEFLKRFAYGEPVVIYNIDNEEFRKLTARKKMVEDWESTPVTLNSANTYSYTRVPSTFGEYLERYLKPQSLATLGNETLYLFGDIDQKIWKPLLEKYHIPKWSLPGHSPALSFGIAGAGTGVPFHFHGPVFAEVIYGSKRWFLYPYEDRPDFEPDHTTLEWCEHGFQDMASRRRGVGVAAVQRKQETQAKFNAKGEQMASEQLQMFSKQLEEFTMRLEQFAHRHRDEIRKNSQFRRHFQEMCASVGVDPLASGKGFWAEKLGVGDFYYELAVQIVEVCLSTNHINGGIMTVEEIRNRLMRSRSRTRKETITTDDILRSVDKLKVLGGGFELVPLGGGRFLVQSVPGELSMDHSRVLQLAEDAAYVTKELIIDRLRWDEPRAQAVLDHLVKEGLAWVDEQATDTVQYWVPSLFLQQYCHSSSSTSVSESLQSMSVY</sequence>
<accession>A0A368GR27</accession>
<dbReference type="AlphaFoldDB" id="A0A368GR27"/>
<evidence type="ECO:0000256" key="3">
    <source>
        <dbReference type="ARBA" id="ARBA00030097"/>
    </source>
</evidence>
<evidence type="ECO:0000256" key="1">
    <source>
        <dbReference type="ARBA" id="ARBA00009834"/>
    </source>
</evidence>
<dbReference type="PANTHER" id="PTHR12806:SF0">
    <property type="entry name" value="VACUOLAR-SORTING PROTEIN SNF8"/>
    <property type="match status" value="1"/>
</dbReference>
<comment type="similarity">
    <text evidence="1">Belongs to the SNF8 family.</text>
</comment>
<dbReference type="PANTHER" id="PTHR12806">
    <property type="entry name" value="EAP30 SUBUNIT OF ELL COMPLEX"/>
    <property type="match status" value="1"/>
</dbReference>
<organism evidence="5 6">
    <name type="scientific">Ancylostoma caninum</name>
    <name type="common">Dog hookworm</name>
    <dbReference type="NCBI Taxonomy" id="29170"/>
    <lineage>
        <taxon>Eukaryota</taxon>
        <taxon>Metazoa</taxon>
        <taxon>Ecdysozoa</taxon>
        <taxon>Nematoda</taxon>
        <taxon>Chromadorea</taxon>
        <taxon>Rhabditida</taxon>
        <taxon>Rhabditina</taxon>
        <taxon>Rhabditomorpha</taxon>
        <taxon>Strongyloidea</taxon>
        <taxon>Ancylostomatidae</taxon>
        <taxon>Ancylostomatinae</taxon>
        <taxon>Ancylostoma</taxon>
    </lineage>
</organism>
<dbReference type="Gene3D" id="6.10.140.180">
    <property type="match status" value="1"/>
</dbReference>
<protein>
    <recommendedName>
        <fullName evidence="2">Vacuolar-sorting protein SNF8</fullName>
    </recommendedName>
    <alternativeName>
        <fullName evidence="3">ESCRT-II complex subunit VPS22</fullName>
    </alternativeName>
</protein>
<dbReference type="OrthoDB" id="438164at2759"/>
<dbReference type="GO" id="GO:0000814">
    <property type="term" value="C:ESCRT II complex"/>
    <property type="evidence" value="ECO:0007669"/>
    <property type="project" value="InterPro"/>
</dbReference>
<keyword evidence="6" id="KW-1185">Reference proteome</keyword>
<keyword evidence="4" id="KW-0732">Signal</keyword>
<dbReference type="SUPFAM" id="SSF51197">
    <property type="entry name" value="Clavaminate synthase-like"/>
    <property type="match status" value="1"/>
</dbReference>
<evidence type="ECO:0000313" key="5">
    <source>
        <dbReference type="EMBL" id="RCN46058.1"/>
    </source>
</evidence>
<dbReference type="GO" id="GO:0043328">
    <property type="term" value="P:protein transport to vacuole involved in ubiquitin-dependent protein catabolic process via the multivesicular body sorting pathway"/>
    <property type="evidence" value="ECO:0007669"/>
    <property type="project" value="TreeGrafter"/>
</dbReference>
<dbReference type="Gene3D" id="2.60.120.650">
    <property type="entry name" value="Cupin"/>
    <property type="match status" value="1"/>
</dbReference>
<dbReference type="Proteomes" id="UP000252519">
    <property type="component" value="Unassembled WGS sequence"/>
</dbReference>
<dbReference type="InterPro" id="IPR040608">
    <property type="entry name" value="Snf8/Vps36"/>
</dbReference>
<dbReference type="FunFam" id="1.10.10.10:FF:000085">
    <property type="entry name" value="Vacuolar-sorting protein SNF8"/>
    <property type="match status" value="1"/>
</dbReference>
<reference evidence="5 6" key="1">
    <citation type="submission" date="2014-10" db="EMBL/GenBank/DDBJ databases">
        <title>Draft genome of the hookworm Ancylostoma caninum.</title>
        <authorList>
            <person name="Mitreva M."/>
        </authorList>
    </citation>
    <scope>NUCLEOTIDE SEQUENCE [LARGE SCALE GENOMIC DNA]</scope>
    <source>
        <strain evidence="5 6">Baltimore</strain>
    </source>
</reference>
<dbReference type="InterPro" id="IPR036388">
    <property type="entry name" value="WH-like_DNA-bd_sf"/>
</dbReference>
<dbReference type="InterPro" id="IPR016689">
    <property type="entry name" value="ESCRT-2_cplx_Snf8"/>
</dbReference>
<comment type="caution">
    <text evidence="5">The sequence shown here is derived from an EMBL/GenBank/DDBJ whole genome shotgun (WGS) entry which is preliminary data.</text>
</comment>
<evidence type="ECO:0000256" key="2">
    <source>
        <dbReference type="ARBA" id="ARBA00017052"/>
    </source>
</evidence>
<dbReference type="STRING" id="29170.A0A368GR27"/>
<gene>
    <name evidence="5" type="ORF">ANCCAN_07924</name>
</gene>
<evidence type="ECO:0000256" key="4">
    <source>
        <dbReference type="SAM" id="SignalP"/>
    </source>
</evidence>
<dbReference type="Pfam" id="PF04157">
    <property type="entry name" value="EAP30"/>
    <property type="match status" value="1"/>
</dbReference>
<dbReference type="SUPFAM" id="SSF46785">
    <property type="entry name" value="Winged helix' DNA-binding domain"/>
    <property type="match status" value="2"/>
</dbReference>
<dbReference type="InterPro" id="IPR036390">
    <property type="entry name" value="WH_DNA-bd_sf"/>
</dbReference>
<dbReference type="FunFam" id="1.10.10.10:FF:000632">
    <property type="entry name" value="Vacuolar-sorting protein SNF8"/>
    <property type="match status" value="1"/>
</dbReference>
<evidence type="ECO:0000313" key="6">
    <source>
        <dbReference type="Proteomes" id="UP000252519"/>
    </source>
</evidence>
<name>A0A368GR27_ANCCA</name>
<feature type="signal peptide" evidence="4">
    <location>
        <begin position="1"/>
        <end position="19"/>
    </location>
</feature>
<dbReference type="Gene3D" id="1.10.10.10">
    <property type="entry name" value="Winged helix-like DNA-binding domain superfamily/Winged helix DNA-binding domain"/>
    <property type="match status" value="2"/>
</dbReference>
<dbReference type="EMBL" id="JOJR01000087">
    <property type="protein sequence ID" value="RCN46058.1"/>
    <property type="molecule type" value="Genomic_DNA"/>
</dbReference>
<proteinExistence type="inferred from homology"/>